<reference evidence="3" key="1">
    <citation type="submission" date="2018-02" db="EMBL/GenBank/DDBJ databases">
        <authorList>
            <person name="Hausmann B."/>
        </authorList>
    </citation>
    <scope>NUCLEOTIDE SEQUENCE [LARGE SCALE GENOMIC DNA]</scope>
    <source>
        <strain evidence="3">Peat soil MAG SbF1</strain>
    </source>
</reference>
<sequence>MYILVQCNRRSHVLSFGLLSETVGAFFSYLTVHDLDRITDAKA</sequence>
<protein>
    <submittedName>
        <fullName evidence="2">Uncharacterized protein</fullName>
    </submittedName>
</protein>
<dbReference type="EMBL" id="OMOF01000437">
    <property type="protein sequence ID" value="SPF50964.1"/>
    <property type="molecule type" value="Genomic_DNA"/>
</dbReference>
<feature type="transmembrane region" description="Helical" evidence="1">
    <location>
        <begin position="12"/>
        <end position="32"/>
    </location>
</feature>
<dbReference type="Proteomes" id="UP000238916">
    <property type="component" value="Unassembled WGS sequence"/>
</dbReference>
<evidence type="ECO:0000256" key="1">
    <source>
        <dbReference type="SAM" id="Phobius"/>
    </source>
</evidence>
<keyword evidence="1" id="KW-0812">Transmembrane</keyword>
<accession>A0A2U3LGH7</accession>
<keyword evidence="1" id="KW-1133">Transmembrane helix</keyword>
<organism evidence="2 3">
    <name type="scientific">Candidatus Desulfosporosinus infrequens</name>
    <dbReference type="NCBI Taxonomy" id="2043169"/>
    <lineage>
        <taxon>Bacteria</taxon>
        <taxon>Bacillati</taxon>
        <taxon>Bacillota</taxon>
        <taxon>Clostridia</taxon>
        <taxon>Eubacteriales</taxon>
        <taxon>Desulfitobacteriaceae</taxon>
        <taxon>Desulfosporosinus</taxon>
    </lineage>
</organism>
<name>A0A2U3LGH7_9FIRM</name>
<proteinExistence type="predicted"/>
<evidence type="ECO:0000313" key="2">
    <source>
        <dbReference type="EMBL" id="SPF50964.1"/>
    </source>
</evidence>
<keyword evidence="1" id="KW-0472">Membrane</keyword>
<dbReference type="AlphaFoldDB" id="A0A2U3LGH7"/>
<evidence type="ECO:0000313" key="3">
    <source>
        <dbReference type="Proteomes" id="UP000238916"/>
    </source>
</evidence>
<gene>
    <name evidence="2" type="ORF">SBF1_4920002</name>
</gene>